<evidence type="ECO:0000259" key="2">
    <source>
        <dbReference type="Pfam" id="PF00496"/>
    </source>
</evidence>
<keyword evidence="5" id="KW-1185">Reference proteome</keyword>
<reference evidence="4 5" key="1">
    <citation type="submission" date="2020-05" db="EMBL/GenBank/DDBJ databases">
        <title>Aquincola sp. isolate from soil.</title>
        <authorList>
            <person name="Han J."/>
            <person name="Kim D.-U."/>
        </authorList>
    </citation>
    <scope>NUCLEOTIDE SEQUENCE [LARGE SCALE GENOMIC DNA]</scope>
    <source>
        <strain evidence="4 5">S2</strain>
    </source>
</reference>
<feature type="domain" description="Solute-binding protein family 5" evidence="2">
    <location>
        <begin position="158"/>
        <end position="303"/>
    </location>
</feature>
<organism evidence="4 5">
    <name type="scientific">Pseudaquabacterium terrae</name>
    <dbReference type="NCBI Taxonomy" id="2732868"/>
    <lineage>
        <taxon>Bacteria</taxon>
        <taxon>Pseudomonadati</taxon>
        <taxon>Pseudomonadota</taxon>
        <taxon>Betaproteobacteria</taxon>
        <taxon>Burkholderiales</taxon>
        <taxon>Sphaerotilaceae</taxon>
        <taxon>Pseudaquabacterium</taxon>
    </lineage>
</organism>
<dbReference type="PROSITE" id="PS51257">
    <property type="entry name" value="PROKAR_LIPOPROTEIN"/>
    <property type="match status" value="1"/>
</dbReference>
<feature type="domain" description="Transcriptional regulator SgrR N-terminal HTH" evidence="3">
    <location>
        <begin position="3"/>
        <end position="109"/>
    </location>
</feature>
<dbReference type="InterPro" id="IPR000914">
    <property type="entry name" value="SBP_5_dom"/>
</dbReference>
<dbReference type="Gene3D" id="3.40.190.10">
    <property type="entry name" value="Periplasmic binding protein-like II"/>
    <property type="match status" value="1"/>
</dbReference>
<dbReference type="Proteomes" id="UP000737171">
    <property type="component" value="Unassembled WGS sequence"/>
</dbReference>
<dbReference type="Pfam" id="PF00496">
    <property type="entry name" value="SBP_bac_5"/>
    <property type="match status" value="1"/>
</dbReference>
<evidence type="ECO:0000256" key="1">
    <source>
        <dbReference type="ARBA" id="ARBA00023125"/>
    </source>
</evidence>
<dbReference type="PANTHER" id="PTHR30290">
    <property type="entry name" value="PERIPLASMIC BINDING COMPONENT OF ABC TRANSPORTER"/>
    <property type="match status" value="1"/>
</dbReference>
<protein>
    <submittedName>
        <fullName evidence="4">SgrR family transcriptional regulator</fullName>
    </submittedName>
</protein>
<accession>A0ABX2EHW5</accession>
<evidence type="ECO:0000259" key="3">
    <source>
        <dbReference type="Pfam" id="PF12793"/>
    </source>
</evidence>
<name>A0ABX2EHW5_9BURK</name>
<gene>
    <name evidence="4" type="ORF">HLB44_14610</name>
</gene>
<dbReference type="Pfam" id="PF12793">
    <property type="entry name" value="SgrR_N"/>
    <property type="match status" value="1"/>
</dbReference>
<evidence type="ECO:0000313" key="5">
    <source>
        <dbReference type="Proteomes" id="UP000737171"/>
    </source>
</evidence>
<dbReference type="InterPro" id="IPR025370">
    <property type="entry name" value="SgrR_HTH_N"/>
</dbReference>
<dbReference type="EMBL" id="JABRWJ010000004">
    <property type="protein sequence ID" value="NRF68222.1"/>
    <property type="molecule type" value="Genomic_DNA"/>
</dbReference>
<keyword evidence="1" id="KW-0238">DNA-binding</keyword>
<dbReference type="InterPro" id="IPR039424">
    <property type="entry name" value="SBP_5"/>
</dbReference>
<sequence>MQLKAQYALLHRQLGSRQPGLPAIAALLGCSERNARMRLRKMQAEGWLHWQPGRGRGHRSTLEWLREPQQLQLDELLQLVGRGELEQAFARLKPAQRERLMARLPEFLGASPPQRLLRMAVARPLTTLDPLLVFSSLEAHVVRQVFERLVGFDGTRQQVVPALAHHWESAAGARRWRFWLRPGLRFHDGTPLEAADVAASVLRLRDQPNPWQRQYRHLRAIELHGAESISFELGDEDQLWPQRLATANASIVPRRRRADFARLPIGSGAFRVERHNPLRLGLVANEQHYRERPLIQRLELWFISGGAGAFDLEPGVTAPTPGGRLQSACTYLLTPAGRRALTGAARRDWACFLASPPLVGAGDPQRLPAHALLPDWPAVPLAGRARCPWPRGSRRVLVSLALPGLRALGDALQRRLGEAGVQLERRLLDHAAFERLDDWWHEADLVLCSEVLHDDRDYGCHEWWGSNRMLRRALAPAAATALDRRLHAVQRTPDAAQRAALIESTGHWLVGEGWLLPLSHEWQGVHASAALAGVQLGPNGWMDFSALWLKDSD</sequence>
<evidence type="ECO:0000313" key="4">
    <source>
        <dbReference type="EMBL" id="NRF68222.1"/>
    </source>
</evidence>
<dbReference type="RefSeq" id="WP_173123678.1">
    <property type="nucleotide sequence ID" value="NZ_JABRWJ010000004.1"/>
</dbReference>
<dbReference type="PANTHER" id="PTHR30290:SF72">
    <property type="entry name" value="HTH-TYPE TRANSCRIPTIONAL REGULATOR SGRR"/>
    <property type="match status" value="1"/>
</dbReference>
<dbReference type="SUPFAM" id="SSF53850">
    <property type="entry name" value="Periplasmic binding protein-like II"/>
    <property type="match status" value="1"/>
</dbReference>
<proteinExistence type="predicted"/>
<comment type="caution">
    <text evidence="4">The sequence shown here is derived from an EMBL/GenBank/DDBJ whole genome shotgun (WGS) entry which is preliminary data.</text>
</comment>